<gene>
    <name evidence="1" type="ORF">L2E82_22899</name>
</gene>
<evidence type="ECO:0000313" key="2">
    <source>
        <dbReference type="Proteomes" id="UP001055811"/>
    </source>
</evidence>
<reference evidence="1 2" key="2">
    <citation type="journal article" date="2022" name="Mol. Ecol. Resour.">
        <title>The genomes of chicory, endive, great burdock and yacon provide insights into Asteraceae paleo-polyploidization history and plant inulin production.</title>
        <authorList>
            <person name="Fan W."/>
            <person name="Wang S."/>
            <person name="Wang H."/>
            <person name="Wang A."/>
            <person name="Jiang F."/>
            <person name="Liu H."/>
            <person name="Zhao H."/>
            <person name="Xu D."/>
            <person name="Zhang Y."/>
        </authorList>
    </citation>
    <scope>NUCLEOTIDE SEQUENCE [LARGE SCALE GENOMIC DNA]</scope>
    <source>
        <strain evidence="2">cv. Punajuju</strain>
        <tissue evidence="1">Leaves</tissue>
    </source>
</reference>
<keyword evidence="2" id="KW-1185">Reference proteome</keyword>
<comment type="caution">
    <text evidence="1">The sequence shown here is derived from an EMBL/GenBank/DDBJ whole genome shotgun (WGS) entry which is preliminary data.</text>
</comment>
<name>A0ACB9DYM5_CICIN</name>
<reference evidence="2" key="1">
    <citation type="journal article" date="2022" name="Mol. Ecol. Resour.">
        <title>The genomes of chicory, endive, great burdock and yacon provide insights into Asteraceae palaeo-polyploidization history and plant inulin production.</title>
        <authorList>
            <person name="Fan W."/>
            <person name="Wang S."/>
            <person name="Wang H."/>
            <person name="Wang A."/>
            <person name="Jiang F."/>
            <person name="Liu H."/>
            <person name="Zhao H."/>
            <person name="Xu D."/>
            <person name="Zhang Y."/>
        </authorList>
    </citation>
    <scope>NUCLEOTIDE SEQUENCE [LARGE SCALE GENOMIC DNA]</scope>
    <source>
        <strain evidence="2">cv. Punajuju</strain>
    </source>
</reference>
<sequence>MSILNDSIFILCWYEYEYDLHDFRLQEHGDGGIGIGRWPLVEVMLKTLKFILLLLELELSVEEIVWNVLLAQQET</sequence>
<dbReference type="Proteomes" id="UP001055811">
    <property type="component" value="Linkage Group LG04"/>
</dbReference>
<proteinExistence type="predicted"/>
<dbReference type="EMBL" id="CM042012">
    <property type="protein sequence ID" value="KAI3751808.1"/>
    <property type="molecule type" value="Genomic_DNA"/>
</dbReference>
<accession>A0ACB9DYM5</accession>
<protein>
    <submittedName>
        <fullName evidence="1">Uncharacterized protein</fullName>
    </submittedName>
</protein>
<evidence type="ECO:0000313" key="1">
    <source>
        <dbReference type="EMBL" id="KAI3751808.1"/>
    </source>
</evidence>
<organism evidence="1 2">
    <name type="scientific">Cichorium intybus</name>
    <name type="common">Chicory</name>
    <dbReference type="NCBI Taxonomy" id="13427"/>
    <lineage>
        <taxon>Eukaryota</taxon>
        <taxon>Viridiplantae</taxon>
        <taxon>Streptophyta</taxon>
        <taxon>Embryophyta</taxon>
        <taxon>Tracheophyta</taxon>
        <taxon>Spermatophyta</taxon>
        <taxon>Magnoliopsida</taxon>
        <taxon>eudicotyledons</taxon>
        <taxon>Gunneridae</taxon>
        <taxon>Pentapetalae</taxon>
        <taxon>asterids</taxon>
        <taxon>campanulids</taxon>
        <taxon>Asterales</taxon>
        <taxon>Asteraceae</taxon>
        <taxon>Cichorioideae</taxon>
        <taxon>Cichorieae</taxon>
        <taxon>Cichoriinae</taxon>
        <taxon>Cichorium</taxon>
    </lineage>
</organism>